<proteinExistence type="predicted"/>
<dbReference type="InterPro" id="IPR011055">
    <property type="entry name" value="Dup_hybrid_motif"/>
</dbReference>
<keyword evidence="4" id="KW-0378">Hydrolase</keyword>
<dbReference type="RefSeq" id="WP_345973070.1">
    <property type="nucleotide sequence ID" value="NZ_CP147920.1"/>
</dbReference>
<organism evidence="9 10">
    <name type="scientific">Sulfurimonas diazotrophicus</name>
    <dbReference type="NCBI Taxonomy" id="3131939"/>
    <lineage>
        <taxon>Bacteria</taxon>
        <taxon>Pseudomonadati</taxon>
        <taxon>Campylobacterota</taxon>
        <taxon>Epsilonproteobacteria</taxon>
        <taxon>Campylobacterales</taxon>
        <taxon>Sulfurimonadaceae</taxon>
        <taxon>Sulfurimonas</taxon>
    </lineage>
</organism>
<evidence type="ECO:0000256" key="2">
    <source>
        <dbReference type="ARBA" id="ARBA00022670"/>
    </source>
</evidence>
<evidence type="ECO:0000256" key="3">
    <source>
        <dbReference type="ARBA" id="ARBA00022723"/>
    </source>
</evidence>
<keyword evidence="5" id="KW-0862">Zinc</keyword>
<dbReference type="SUPFAM" id="SSF51261">
    <property type="entry name" value="Duplicated hybrid motif"/>
    <property type="match status" value="1"/>
</dbReference>
<keyword evidence="2" id="KW-0645">Protease</keyword>
<keyword evidence="6" id="KW-0482">Metalloprotease</keyword>
<keyword evidence="3" id="KW-0479">Metal-binding</keyword>
<dbReference type="Gene3D" id="3.10.450.350">
    <property type="match status" value="1"/>
</dbReference>
<comment type="cofactor">
    <cofactor evidence="1">
        <name>Zn(2+)</name>
        <dbReference type="ChEBI" id="CHEBI:29105"/>
    </cofactor>
</comment>
<feature type="domain" description="M23ase beta-sheet core" evidence="7">
    <location>
        <begin position="238"/>
        <end position="334"/>
    </location>
</feature>
<dbReference type="EMBL" id="CP147920">
    <property type="protein sequence ID" value="XAU15677.1"/>
    <property type="molecule type" value="Genomic_DNA"/>
</dbReference>
<evidence type="ECO:0000259" key="8">
    <source>
        <dbReference type="Pfam" id="PF18059"/>
    </source>
</evidence>
<evidence type="ECO:0000256" key="6">
    <source>
        <dbReference type="ARBA" id="ARBA00023049"/>
    </source>
</evidence>
<dbReference type="Pfam" id="PF18059">
    <property type="entry name" value="Csd3_N"/>
    <property type="match status" value="1"/>
</dbReference>
<accession>A0ABZ3HAX7</accession>
<dbReference type="PANTHER" id="PTHR21666:SF288">
    <property type="entry name" value="CELL DIVISION PROTEIN YTFB"/>
    <property type="match status" value="1"/>
</dbReference>
<evidence type="ECO:0000256" key="1">
    <source>
        <dbReference type="ARBA" id="ARBA00001947"/>
    </source>
</evidence>
<evidence type="ECO:0000259" key="7">
    <source>
        <dbReference type="Pfam" id="PF01551"/>
    </source>
</evidence>
<name>A0ABZ3HAX7_9BACT</name>
<dbReference type="Proteomes" id="UP001447842">
    <property type="component" value="Chromosome"/>
</dbReference>
<evidence type="ECO:0000313" key="10">
    <source>
        <dbReference type="Proteomes" id="UP001447842"/>
    </source>
</evidence>
<dbReference type="PANTHER" id="PTHR21666">
    <property type="entry name" value="PEPTIDASE-RELATED"/>
    <property type="match status" value="1"/>
</dbReference>
<evidence type="ECO:0000313" key="9">
    <source>
        <dbReference type="EMBL" id="XAU15677.1"/>
    </source>
</evidence>
<dbReference type="InterPro" id="IPR016047">
    <property type="entry name" value="M23ase_b-sheet_dom"/>
</dbReference>
<dbReference type="Gene3D" id="2.70.70.10">
    <property type="entry name" value="Glucose Permease (Domain IIA)"/>
    <property type="match status" value="1"/>
</dbReference>
<protein>
    <submittedName>
        <fullName evidence="9">Peptidoglycan DD-metalloendopeptidase family protein</fullName>
    </submittedName>
</protein>
<reference evidence="9 10" key="1">
    <citation type="submission" date="2024-03" db="EMBL/GenBank/DDBJ databases">
        <title>Sulfurimonas sp. HSL3-1.</title>
        <authorList>
            <person name="Wang S."/>
        </authorList>
    </citation>
    <scope>NUCLEOTIDE SEQUENCE [LARGE SCALE GENOMIC DNA]</scope>
    <source>
        <strain evidence="9 10">HSL3-1</strain>
    </source>
</reference>
<dbReference type="InterPro" id="IPR040653">
    <property type="entry name" value="Csd3_N"/>
</dbReference>
<keyword evidence="10" id="KW-1185">Reference proteome</keyword>
<gene>
    <name evidence="9" type="ORF">WCY31_03015</name>
</gene>
<feature type="domain" description="Csd3 N-terminal" evidence="8">
    <location>
        <begin position="23"/>
        <end position="103"/>
    </location>
</feature>
<evidence type="ECO:0000256" key="5">
    <source>
        <dbReference type="ARBA" id="ARBA00022833"/>
    </source>
</evidence>
<dbReference type="InterPro" id="IPR050570">
    <property type="entry name" value="Cell_wall_metabolism_enzyme"/>
</dbReference>
<dbReference type="Pfam" id="PF01551">
    <property type="entry name" value="Peptidase_M23"/>
    <property type="match status" value="1"/>
</dbReference>
<dbReference type="CDD" id="cd12797">
    <property type="entry name" value="M23_peptidase"/>
    <property type="match status" value="1"/>
</dbReference>
<evidence type="ECO:0000256" key="4">
    <source>
        <dbReference type="ARBA" id="ARBA00022801"/>
    </source>
</evidence>
<sequence>MVRVFWLLLAPLVLLASSVETYKWSEGESYLMFLERLHLPQALYYDIDSDDQKLTEELRTGMPYQVMHDSNGTIEQVLIPVSDELQLHLYRKAGTFAFEAIPVIASTKQESITLSIENSPYYDILKATGSRSLAHAFVAGFKNSLNFRRDLRKGDRLVMVYTQKYRLGSPFGMPELKVGMIEMRGKRHSVYLNSDERYYDEKGRQVEGFLLSRPVRNGRVSSGFTLRRYHPILKRYRAHLGVDYAAPRGTPIVAAGSGTVIFAGRTRGYGKLIKIRHSDGYVTLYAHQKAFRRGIHSGMRVKQGQVIGYVGSTGLSTGPHLHFGLYKNGRAINPARVVQVTTKQLGGKALKAFKGRMASLDTQVEEVLAHPTEAVKVETIDNACYIDPESCRPLKGGKINETHQ</sequence>